<evidence type="ECO:0000256" key="2">
    <source>
        <dbReference type="ARBA" id="ARBA00023125"/>
    </source>
</evidence>
<reference evidence="5" key="1">
    <citation type="submission" date="2023-06" db="EMBL/GenBank/DDBJ databases">
        <title>Draft genome sequence of Nocardioides sp. SOB77.</title>
        <authorList>
            <person name="Zhang G."/>
        </authorList>
    </citation>
    <scope>NUCLEOTIDE SEQUENCE</scope>
    <source>
        <strain evidence="5">SOB77</strain>
    </source>
</reference>
<organism evidence="5 6">
    <name type="scientific">Nocardioides oceani</name>
    <dbReference type="NCBI Taxonomy" id="3058369"/>
    <lineage>
        <taxon>Bacteria</taxon>
        <taxon>Bacillati</taxon>
        <taxon>Actinomycetota</taxon>
        <taxon>Actinomycetes</taxon>
        <taxon>Propionibacteriales</taxon>
        <taxon>Nocardioidaceae</taxon>
        <taxon>Nocardioides</taxon>
    </lineage>
</organism>
<dbReference type="RefSeq" id="WP_300953045.1">
    <property type="nucleotide sequence ID" value="NZ_JAUHJQ010000005.1"/>
</dbReference>
<dbReference type="InterPro" id="IPR007693">
    <property type="entry name" value="DNA_helicase_DnaB-like_N"/>
</dbReference>
<name>A0ABT8FGW8_9ACTN</name>
<feature type="domain" description="DNA helicase DnaB-like N-terminal" evidence="4">
    <location>
        <begin position="36"/>
        <end position="137"/>
    </location>
</feature>
<sequence>MTHDGPPSRHLHPVEPPFDPEYDRPPTTGGRPAPGDRAAEQAVLAALLATPDPDGGHPGERLATILETNDFYWPIHQRLWDTWHQLHQQHAVPPDLVTLNARLVANRDTDAARALADLIGLPTNPALAEHHANIVRDTSRLRVVGDLGQGLTQIATTGRVDDIDHYLGEALQRLDETVVRFGSRTSITTPTTWSPVDLEQVLAGEYLDPPPTMLMRSDGVFLFYDGAVHTVSGESESGKTWLTLLAATQLMAASENVTFLDFEDRADRVIGRLLALGATPDQIRNHFTYVRPDRPLDDGGRTQFEPAITNARLVVLDGVTEAMTLHGFDLNSNEDSAHFQGLLPRWIADHGPAVVMIDHVVKDKEKQDRFALGAQHKLAGIDGAAYIVKMLQPFGRGKRGLASVQVAKDRPGHVRGSAFGNKIAEFTLDATASDVVLVAHLLPPGEDSGRKGDTFEPTIVMERISRYVQANPGMSKKSVEGAMNGKATTIRLALELLVARGYIHAKAESRGKVAHYHLKPFYADGDPSLDTVDDHTDDATDGPANTTSTDPGEAS</sequence>
<evidence type="ECO:0000313" key="6">
    <source>
        <dbReference type="Proteomes" id="UP001168620"/>
    </source>
</evidence>
<dbReference type="InterPro" id="IPR027417">
    <property type="entry name" value="P-loop_NTPase"/>
</dbReference>
<keyword evidence="2" id="KW-0238">DNA-binding</keyword>
<dbReference type="Pfam" id="PF13481">
    <property type="entry name" value="AAA_25"/>
    <property type="match status" value="1"/>
</dbReference>
<evidence type="ECO:0000256" key="3">
    <source>
        <dbReference type="SAM" id="MobiDB-lite"/>
    </source>
</evidence>
<dbReference type="SUPFAM" id="SSF52540">
    <property type="entry name" value="P-loop containing nucleoside triphosphate hydrolases"/>
    <property type="match status" value="1"/>
</dbReference>
<feature type="compositionally biased region" description="Low complexity" evidence="3">
    <location>
        <begin position="25"/>
        <end position="37"/>
    </location>
</feature>
<dbReference type="Gene3D" id="3.40.50.300">
    <property type="entry name" value="P-loop containing nucleotide triphosphate hydrolases"/>
    <property type="match status" value="1"/>
</dbReference>
<dbReference type="Proteomes" id="UP001168620">
    <property type="component" value="Unassembled WGS sequence"/>
</dbReference>
<dbReference type="SUPFAM" id="SSF48024">
    <property type="entry name" value="N-terminal domain of DnaB helicase"/>
    <property type="match status" value="1"/>
</dbReference>
<comment type="caution">
    <text evidence="5">The sequence shown here is derived from an EMBL/GenBank/DDBJ whole genome shotgun (WGS) entry which is preliminary data.</text>
</comment>
<dbReference type="InterPro" id="IPR016136">
    <property type="entry name" value="DNA_helicase_N/primase_C"/>
</dbReference>
<protein>
    <submittedName>
        <fullName evidence="5">DnaB-like helicase N-terminal domain-containing protein</fullName>
    </submittedName>
</protein>
<dbReference type="PANTHER" id="PTHR30153">
    <property type="entry name" value="REPLICATIVE DNA HELICASE DNAB"/>
    <property type="match status" value="1"/>
</dbReference>
<evidence type="ECO:0000259" key="4">
    <source>
        <dbReference type="Pfam" id="PF00772"/>
    </source>
</evidence>
<feature type="region of interest" description="Disordered" evidence="3">
    <location>
        <begin position="526"/>
        <end position="555"/>
    </location>
</feature>
<gene>
    <name evidence="5" type="ORF">QWY28_13360</name>
</gene>
<keyword evidence="6" id="KW-1185">Reference proteome</keyword>
<feature type="compositionally biased region" description="Polar residues" evidence="3">
    <location>
        <begin position="543"/>
        <end position="555"/>
    </location>
</feature>
<proteinExistence type="predicted"/>
<dbReference type="Pfam" id="PF00772">
    <property type="entry name" value="DnaB"/>
    <property type="match status" value="1"/>
</dbReference>
<dbReference type="EMBL" id="JAUHJQ010000005">
    <property type="protein sequence ID" value="MDN4173943.1"/>
    <property type="molecule type" value="Genomic_DNA"/>
</dbReference>
<evidence type="ECO:0000313" key="5">
    <source>
        <dbReference type="EMBL" id="MDN4173943.1"/>
    </source>
</evidence>
<dbReference type="InterPro" id="IPR036185">
    <property type="entry name" value="DNA_heli_DnaB-like_N_sf"/>
</dbReference>
<accession>A0ABT8FGW8</accession>
<evidence type="ECO:0000256" key="1">
    <source>
        <dbReference type="ARBA" id="ARBA00022705"/>
    </source>
</evidence>
<keyword evidence="1" id="KW-0235">DNA replication</keyword>
<dbReference type="PANTHER" id="PTHR30153:SF2">
    <property type="entry name" value="REPLICATIVE DNA HELICASE"/>
    <property type="match status" value="1"/>
</dbReference>
<dbReference type="Gene3D" id="1.10.860.10">
    <property type="entry name" value="DNAb Helicase, Chain A"/>
    <property type="match status" value="1"/>
</dbReference>
<feature type="region of interest" description="Disordered" evidence="3">
    <location>
        <begin position="1"/>
        <end position="37"/>
    </location>
</feature>